<evidence type="ECO:0000313" key="2">
    <source>
        <dbReference type="EMBL" id="CAG8377053.1"/>
    </source>
</evidence>
<feature type="compositionally biased region" description="Basic residues" evidence="1">
    <location>
        <begin position="76"/>
        <end position="86"/>
    </location>
</feature>
<reference evidence="2" key="1">
    <citation type="submission" date="2021-07" db="EMBL/GenBank/DDBJ databases">
        <authorList>
            <person name="Branca A.L. A."/>
        </authorList>
    </citation>
    <scope>NUCLEOTIDE SEQUENCE</scope>
</reference>
<feature type="compositionally biased region" description="Polar residues" evidence="1">
    <location>
        <begin position="54"/>
        <end position="67"/>
    </location>
</feature>
<name>A0A9W4J631_9EURO</name>
<sequence length="400" mass="44392">MECISTRVPYAKWRLNTFRQLLRTSQPLTAHARSISTSRQNKMNETMSKESSDTSDPNTIPPSQRLPQSPLIAHPRPSRQKSRKMRPTFEHTSALSKNPWAVALASPTRMCTITGARLPSDLLGTWGLVRQPGTALSYMLPVGLMQDSLANKAPDSSAMEPELPTPDDEESAAEFAPPPIRNNRPGRQLVLRFTELLPLIKSITVPLSKKGGKKPPVMRLVPFRWKHPQGPVKPTDEKDLLWLENTPEILLRSMQSDVCKKLGAVLGKYKRVDVPNGVWRNLEMPQYSNSTLEEALGKLESFERMECGAVLLLGSKSAITDAGSTQAEIALDSITLPQTGFTVPVFDLTTLLAESDLSTLRESHAQLEPSAVFFRPDDKAGITAMISLWKIKRLLAEIEL</sequence>
<dbReference type="EMBL" id="CAJVPG010000222">
    <property type="protein sequence ID" value="CAG8377053.1"/>
    <property type="molecule type" value="Genomic_DNA"/>
</dbReference>
<organism evidence="2 3">
    <name type="scientific">Penicillium salamii</name>
    <dbReference type="NCBI Taxonomy" id="1612424"/>
    <lineage>
        <taxon>Eukaryota</taxon>
        <taxon>Fungi</taxon>
        <taxon>Dikarya</taxon>
        <taxon>Ascomycota</taxon>
        <taxon>Pezizomycotina</taxon>
        <taxon>Eurotiomycetes</taxon>
        <taxon>Eurotiomycetidae</taxon>
        <taxon>Eurotiales</taxon>
        <taxon>Aspergillaceae</taxon>
        <taxon>Penicillium</taxon>
    </lineage>
</organism>
<proteinExistence type="predicted"/>
<feature type="compositionally biased region" description="Polar residues" evidence="1">
    <location>
        <begin position="26"/>
        <end position="46"/>
    </location>
</feature>
<protein>
    <submittedName>
        <fullName evidence="2">Uncharacterized protein</fullName>
    </submittedName>
</protein>
<dbReference type="OrthoDB" id="3363286at2759"/>
<comment type="caution">
    <text evidence="2">The sequence shown here is derived from an EMBL/GenBank/DDBJ whole genome shotgun (WGS) entry which is preliminary data.</text>
</comment>
<keyword evidence="3" id="KW-1185">Reference proteome</keyword>
<dbReference type="AlphaFoldDB" id="A0A9W4J631"/>
<dbReference type="Proteomes" id="UP001152649">
    <property type="component" value="Unassembled WGS sequence"/>
</dbReference>
<feature type="region of interest" description="Disordered" evidence="1">
    <location>
        <begin position="26"/>
        <end position="92"/>
    </location>
</feature>
<accession>A0A9W4J631</accession>
<feature type="region of interest" description="Disordered" evidence="1">
    <location>
        <begin position="152"/>
        <end position="181"/>
    </location>
</feature>
<evidence type="ECO:0000256" key="1">
    <source>
        <dbReference type="SAM" id="MobiDB-lite"/>
    </source>
</evidence>
<evidence type="ECO:0000313" key="3">
    <source>
        <dbReference type="Proteomes" id="UP001152649"/>
    </source>
</evidence>
<gene>
    <name evidence="2" type="ORF">PSALAMII_LOCUS5354</name>
</gene>